<gene>
    <name evidence="1" type="ORF">PLEPLA_LOCUS27466</name>
</gene>
<protein>
    <submittedName>
        <fullName evidence="1">Uncharacterized protein</fullName>
    </submittedName>
</protein>
<dbReference type="SUPFAM" id="SSF49599">
    <property type="entry name" value="TRAF domain-like"/>
    <property type="match status" value="1"/>
</dbReference>
<name>A0A9N7UZ50_PLEPL</name>
<proteinExistence type="predicted"/>
<accession>A0A9N7UZ50</accession>
<dbReference type="Proteomes" id="UP001153269">
    <property type="component" value="Unassembled WGS sequence"/>
</dbReference>
<reference evidence="1" key="1">
    <citation type="submission" date="2020-03" db="EMBL/GenBank/DDBJ databases">
        <authorList>
            <person name="Weist P."/>
        </authorList>
    </citation>
    <scope>NUCLEOTIDE SEQUENCE</scope>
</reference>
<keyword evidence="2" id="KW-1185">Reference proteome</keyword>
<dbReference type="InterPro" id="IPR008974">
    <property type="entry name" value="TRAF-like"/>
</dbReference>
<dbReference type="EMBL" id="CADEAL010002316">
    <property type="protein sequence ID" value="CAB1439692.1"/>
    <property type="molecule type" value="Genomic_DNA"/>
</dbReference>
<organism evidence="1 2">
    <name type="scientific">Pleuronectes platessa</name>
    <name type="common">European plaice</name>
    <dbReference type="NCBI Taxonomy" id="8262"/>
    <lineage>
        <taxon>Eukaryota</taxon>
        <taxon>Metazoa</taxon>
        <taxon>Chordata</taxon>
        <taxon>Craniata</taxon>
        <taxon>Vertebrata</taxon>
        <taxon>Euteleostomi</taxon>
        <taxon>Actinopterygii</taxon>
        <taxon>Neopterygii</taxon>
        <taxon>Teleostei</taxon>
        <taxon>Neoteleostei</taxon>
        <taxon>Acanthomorphata</taxon>
        <taxon>Carangaria</taxon>
        <taxon>Pleuronectiformes</taxon>
        <taxon>Pleuronectoidei</taxon>
        <taxon>Pleuronectidae</taxon>
        <taxon>Pleuronectes</taxon>
    </lineage>
</organism>
<dbReference type="Gene3D" id="2.60.210.10">
    <property type="entry name" value="Apoptosis, Tumor Necrosis Factor Receptor Associated Protein 2, Chain A"/>
    <property type="match status" value="1"/>
</dbReference>
<sequence>SDARGNKPTNASGAEWDASCRCYRGPDVGWSTFMSHNHLHRRSFLKNNDLIITADFNDYRFPNWKKVFQGVRGGVHGAPGGWNPTPTSARQPSPFTFNACVRLLGPCSKTGRTLHYVGFSPPTVSDAMSSRAAGRGSVAPSMGLHAARDAYLQLESALNQIAVEIVAS</sequence>
<evidence type="ECO:0000313" key="1">
    <source>
        <dbReference type="EMBL" id="CAB1439692.1"/>
    </source>
</evidence>
<comment type="caution">
    <text evidence="1">The sequence shown here is derived from an EMBL/GenBank/DDBJ whole genome shotgun (WGS) entry which is preliminary data.</text>
</comment>
<feature type="non-terminal residue" evidence="1">
    <location>
        <position position="168"/>
    </location>
</feature>
<dbReference type="AlphaFoldDB" id="A0A9N7UZ50"/>
<evidence type="ECO:0000313" key="2">
    <source>
        <dbReference type="Proteomes" id="UP001153269"/>
    </source>
</evidence>